<evidence type="ECO:0000313" key="3">
    <source>
        <dbReference type="Proteomes" id="UP000004061"/>
    </source>
</evidence>
<gene>
    <name evidence="2" type="ORF">AmaxDRAFT_0491</name>
</gene>
<protein>
    <recommendedName>
        <fullName evidence="4">Transposase</fullName>
    </recommendedName>
</protein>
<dbReference type="Proteomes" id="UP000004061">
    <property type="component" value="Unassembled WGS sequence"/>
</dbReference>
<comment type="caution">
    <text evidence="2">The sequence shown here is derived from an EMBL/GenBank/DDBJ whole genome shotgun (WGS) entry which is preliminary data.</text>
</comment>
<accession>B5VVF0</accession>
<feature type="region of interest" description="Disordered" evidence="1">
    <location>
        <begin position="1"/>
        <end position="30"/>
    </location>
</feature>
<sequence>MAQIEQMEPEEVVYLDEAGMNSQDSDYPCG</sequence>
<dbReference type="EMBL" id="ABYK01000003">
    <property type="protein sequence ID" value="EDZ96568.1"/>
    <property type="molecule type" value="Genomic_DNA"/>
</dbReference>
<proteinExistence type="predicted"/>
<feature type="compositionally biased region" description="Polar residues" evidence="1">
    <location>
        <begin position="20"/>
        <end position="30"/>
    </location>
</feature>
<evidence type="ECO:0000313" key="2">
    <source>
        <dbReference type="EMBL" id="EDZ96568.1"/>
    </source>
</evidence>
<reference evidence="2 3" key="1">
    <citation type="journal article" date="2011" name="Appl. Environ. Microbiol.">
        <title>Contribution of a Sodium Ion Gradient to Energy Conservation during Fermentation in the Cyanobacterium Arthrospira (Spirulina) maxima CS-328.</title>
        <authorList>
            <person name="Carrieri D."/>
            <person name="Ananyev G."/>
            <person name="Lenz O."/>
            <person name="Bryant D.A."/>
            <person name="Dismukes G.C."/>
        </authorList>
    </citation>
    <scope>NUCLEOTIDE SEQUENCE [LARGE SCALE GENOMIC DNA]</scope>
    <source>
        <strain evidence="2 3">CS-328</strain>
    </source>
</reference>
<keyword evidence="3" id="KW-1185">Reference proteome</keyword>
<evidence type="ECO:0000256" key="1">
    <source>
        <dbReference type="SAM" id="MobiDB-lite"/>
    </source>
</evidence>
<evidence type="ECO:0008006" key="4">
    <source>
        <dbReference type="Google" id="ProtNLM"/>
    </source>
</evidence>
<organism evidence="2 3">
    <name type="scientific">Limnospira maxima CS-328</name>
    <dbReference type="NCBI Taxonomy" id="513049"/>
    <lineage>
        <taxon>Bacteria</taxon>
        <taxon>Bacillati</taxon>
        <taxon>Cyanobacteriota</taxon>
        <taxon>Cyanophyceae</taxon>
        <taxon>Oscillatoriophycideae</taxon>
        <taxon>Oscillatoriales</taxon>
        <taxon>Sirenicapillariaceae</taxon>
        <taxon>Limnospira</taxon>
    </lineage>
</organism>
<dbReference type="AlphaFoldDB" id="B5VVF0"/>
<name>B5VVF0_LIMMA</name>